<evidence type="ECO:0000256" key="4">
    <source>
        <dbReference type="ARBA" id="ARBA00022833"/>
    </source>
</evidence>
<dbReference type="AlphaFoldDB" id="A0A3M8T0M3"/>
<dbReference type="PROSITE" id="PS51694">
    <property type="entry name" value="PEPTIDASE_M66"/>
    <property type="match status" value="1"/>
</dbReference>
<evidence type="ECO:0000259" key="7">
    <source>
        <dbReference type="PROSITE" id="PS51694"/>
    </source>
</evidence>
<feature type="binding site" evidence="6">
    <location>
        <position position="351"/>
    </location>
    <ligand>
        <name>Zn(2+)</name>
        <dbReference type="ChEBI" id="CHEBI:29105"/>
        <note>catalytic</note>
    </ligand>
</feature>
<dbReference type="InterPro" id="IPR051256">
    <property type="entry name" value="Dictomallein"/>
</dbReference>
<dbReference type="GO" id="GO:0046872">
    <property type="term" value="F:metal ion binding"/>
    <property type="evidence" value="ECO:0007669"/>
    <property type="project" value="UniProtKB-UniRule"/>
</dbReference>
<dbReference type="GO" id="GO:0006508">
    <property type="term" value="P:proteolysis"/>
    <property type="evidence" value="ECO:0007669"/>
    <property type="project" value="UniProtKB-UniRule"/>
</dbReference>
<feature type="active site" evidence="6">
    <location>
        <position position="342"/>
    </location>
</feature>
<comment type="cofactor">
    <cofactor evidence="6">
        <name>Zn(2+)</name>
        <dbReference type="ChEBI" id="CHEBI:29105"/>
    </cofactor>
    <text evidence="6">Binds 1 zinc ion per subunit.</text>
</comment>
<dbReference type="SUPFAM" id="SSF55486">
    <property type="entry name" value="Metalloproteases ('zincins'), catalytic domain"/>
    <property type="match status" value="1"/>
</dbReference>
<dbReference type="PANTHER" id="PTHR39540:SF1">
    <property type="entry name" value="DICTOMALLEIN-1-RELATED"/>
    <property type="match status" value="1"/>
</dbReference>
<dbReference type="EMBL" id="RIBS01000001">
    <property type="protein sequence ID" value="RNF86573.1"/>
    <property type="molecule type" value="Genomic_DNA"/>
</dbReference>
<evidence type="ECO:0000256" key="2">
    <source>
        <dbReference type="ARBA" id="ARBA00022723"/>
    </source>
</evidence>
<dbReference type="PANTHER" id="PTHR39540">
    <property type="match status" value="1"/>
</dbReference>
<evidence type="ECO:0000256" key="3">
    <source>
        <dbReference type="ARBA" id="ARBA00022801"/>
    </source>
</evidence>
<dbReference type="GO" id="GO:0004222">
    <property type="term" value="F:metalloendopeptidase activity"/>
    <property type="evidence" value="ECO:0007669"/>
    <property type="project" value="UniProtKB-UniRule"/>
</dbReference>
<organism evidence="8 9">
    <name type="scientific">Montanilutibacter psychrotolerans</name>
    <dbReference type="NCBI Taxonomy" id="1327343"/>
    <lineage>
        <taxon>Bacteria</taxon>
        <taxon>Pseudomonadati</taxon>
        <taxon>Pseudomonadota</taxon>
        <taxon>Gammaproteobacteria</taxon>
        <taxon>Lysobacterales</taxon>
        <taxon>Lysobacteraceae</taxon>
        <taxon>Montanilutibacter</taxon>
    </lineage>
</organism>
<gene>
    <name evidence="8" type="ORF">EER27_03540</name>
</gene>
<keyword evidence="1 6" id="KW-0645">Protease</keyword>
<keyword evidence="9" id="KW-1185">Reference proteome</keyword>
<protein>
    <submittedName>
        <fullName evidence="8">Peptidase M66</fullName>
    </submittedName>
</protein>
<name>A0A3M8T0M3_9GAMM</name>
<evidence type="ECO:0000256" key="1">
    <source>
        <dbReference type="ARBA" id="ARBA00022670"/>
    </source>
</evidence>
<feature type="binding site" evidence="6">
    <location>
        <position position="345"/>
    </location>
    <ligand>
        <name>Zn(2+)</name>
        <dbReference type="ChEBI" id="CHEBI:29105"/>
        <note>catalytic</note>
    </ligand>
</feature>
<sequence length="714" mass="75349">MALALPLGLSACDPDGAAPAPSAHAAPAYSDSSAPIVLASRPRNVVVGPWSNDDSATSAQVTSMAIAGSLEIGSLEIAQTHVLPEAGLSWSLPKANERLHLVGRRESLALVTLPVGNAVNPKLEAWLGEVQLGAVALARPSALPPTESQGPAFASNRYSATLPAGWMRPGLTLRAFADNYAAGAPRRPSIGADVPINLRILPFYLFGANEGNSVPMNLSSRPARTTANEIFAKWPAASVVAQTHAAIRIVWPQMVIGPRSGGPAYVVSNMSQQRDGYATMSAVLGILGKLREANGEAIDNTQYYAPLMMLDAQGVYRSPGGGLGGGNVGTGDHHYQGIFIHEQGHAMGLPHVGGAYKNGSYPYVGGSLAGSAWGYDSLRRQFLGPFVPTSASRYNGCTSHTFDGTPRQLDTLGRCVKQDPMQSGAGDQAQGYAYATFSDFSTAVFQRHLEGRTGTDSSGKHTYSGGAVIRDMAYPGGYRRWDGIDRRWVNVTPATTDKGLYGFDGGLPVQHDLPVYSILLTISRAGTPGVTQIYPPLAYFGNRIRYIDPTKAAERASIVPNTSSNPWYCHASGCDYTVRVTYADGSVRHVAIQGGFRPWWGPKTAPGANASNPLSGDSFRLFGVNVPADKPLRKIELLDTPMLWDGLPASPVVLASRQVSTATPVCVEPPTVAVPASAAPAPKCVRVVMGGCGCVPGTNCLPPQLPARLSAFRH</sequence>
<keyword evidence="5 6" id="KW-0482">Metalloprotease</keyword>
<dbReference type="InterPro" id="IPR019503">
    <property type="entry name" value="Peptidase_M66_dom"/>
</dbReference>
<reference evidence="8 9" key="1">
    <citation type="submission" date="2018-11" db="EMBL/GenBank/DDBJ databases">
        <title>Lysobacter cryohumiis sp. nov., isolated from soil in the Tianshan Mountains, Xinjiang, China.</title>
        <authorList>
            <person name="Luo Y."/>
            <person name="Sheng H."/>
        </authorList>
    </citation>
    <scope>NUCLEOTIDE SEQUENCE [LARGE SCALE GENOMIC DNA]</scope>
    <source>
        <strain evidence="8 9">ZS60</strain>
    </source>
</reference>
<evidence type="ECO:0000313" key="9">
    <source>
        <dbReference type="Proteomes" id="UP000267049"/>
    </source>
</evidence>
<comment type="caution">
    <text evidence="8">The sequence shown here is derived from an EMBL/GenBank/DDBJ whole genome shotgun (WGS) entry which is preliminary data.</text>
</comment>
<keyword evidence="2 6" id="KW-0479">Metal-binding</keyword>
<dbReference type="OrthoDB" id="6229465at2"/>
<keyword evidence="3 6" id="KW-0378">Hydrolase</keyword>
<evidence type="ECO:0000256" key="6">
    <source>
        <dbReference type="PROSITE-ProRule" id="PRU01031"/>
    </source>
</evidence>
<keyword evidence="4 6" id="KW-0862">Zinc</keyword>
<dbReference type="Pfam" id="PF10462">
    <property type="entry name" value="Peptidase_M66"/>
    <property type="match status" value="1"/>
</dbReference>
<evidence type="ECO:0000313" key="8">
    <source>
        <dbReference type="EMBL" id="RNF86573.1"/>
    </source>
</evidence>
<evidence type="ECO:0000256" key="5">
    <source>
        <dbReference type="ARBA" id="ARBA00023049"/>
    </source>
</evidence>
<feature type="domain" description="Peptidase M66" evidence="7">
    <location>
        <begin position="188"/>
        <end position="455"/>
    </location>
</feature>
<feature type="binding site" evidence="6">
    <location>
        <position position="341"/>
    </location>
    <ligand>
        <name>Zn(2+)</name>
        <dbReference type="ChEBI" id="CHEBI:29105"/>
        <note>catalytic</note>
    </ligand>
</feature>
<dbReference type="Proteomes" id="UP000267049">
    <property type="component" value="Unassembled WGS sequence"/>
</dbReference>
<accession>A0A3M8T0M3</accession>
<proteinExistence type="predicted"/>